<gene>
    <name evidence="4" type="ORF">ACFO6W_24795</name>
</gene>
<dbReference type="Gene3D" id="3.30.910.20">
    <property type="entry name" value="Skp domain"/>
    <property type="match status" value="1"/>
</dbReference>
<feature type="chain" id="PRO_5047107019" evidence="3">
    <location>
        <begin position="19"/>
        <end position="166"/>
    </location>
</feature>
<dbReference type="Pfam" id="PF03938">
    <property type="entry name" value="OmpH"/>
    <property type="match status" value="1"/>
</dbReference>
<dbReference type="EMBL" id="JBHSGN010000162">
    <property type="protein sequence ID" value="MFC4676904.1"/>
    <property type="molecule type" value="Genomic_DNA"/>
</dbReference>
<dbReference type="InterPro" id="IPR024930">
    <property type="entry name" value="Skp_dom_sf"/>
</dbReference>
<dbReference type="InterPro" id="IPR005632">
    <property type="entry name" value="Chaperone_Skp"/>
</dbReference>
<evidence type="ECO:0000313" key="5">
    <source>
        <dbReference type="Proteomes" id="UP001596023"/>
    </source>
</evidence>
<proteinExistence type="inferred from homology"/>
<accession>A0ABV9L4D1</accession>
<reference evidence="5" key="1">
    <citation type="journal article" date="2019" name="Int. J. Syst. Evol. Microbiol.">
        <title>The Global Catalogue of Microorganisms (GCM) 10K type strain sequencing project: providing services to taxonomists for standard genome sequencing and annotation.</title>
        <authorList>
            <consortium name="The Broad Institute Genomics Platform"/>
            <consortium name="The Broad Institute Genome Sequencing Center for Infectious Disease"/>
            <person name="Wu L."/>
            <person name="Ma J."/>
        </authorList>
    </citation>
    <scope>NUCLEOTIDE SEQUENCE [LARGE SCALE GENOMIC DNA]</scope>
    <source>
        <strain evidence="5">CCUG 66188</strain>
    </source>
</reference>
<evidence type="ECO:0000256" key="2">
    <source>
        <dbReference type="ARBA" id="ARBA00022729"/>
    </source>
</evidence>
<dbReference type="Proteomes" id="UP001596023">
    <property type="component" value="Unassembled WGS sequence"/>
</dbReference>
<comment type="caution">
    <text evidence="4">The sequence shown here is derived from an EMBL/GenBank/DDBJ whole genome shotgun (WGS) entry which is preliminary data.</text>
</comment>
<dbReference type="PANTHER" id="PTHR35089:SF1">
    <property type="entry name" value="CHAPERONE PROTEIN SKP"/>
    <property type="match status" value="1"/>
</dbReference>
<dbReference type="PANTHER" id="PTHR35089">
    <property type="entry name" value="CHAPERONE PROTEIN SKP"/>
    <property type="match status" value="1"/>
</dbReference>
<keyword evidence="2 3" id="KW-0732">Signal</keyword>
<organism evidence="4 5">
    <name type="scientific">Dysgonomonas termitidis</name>
    <dbReference type="NCBI Taxonomy" id="1516126"/>
    <lineage>
        <taxon>Bacteria</taxon>
        <taxon>Pseudomonadati</taxon>
        <taxon>Bacteroidota</taxon>
        <taxon>Bacteroidia</taxon>
        <taxon>Bacteroidales</taxon>
        <taxon>Dysgonomonadaceae</taxon>
        <taxon>Dysgonomonas</taxon>
    </lineage>
</organism>
<dbReference type="SUPFAM" id="SSF111384">
    <property type="entry name" value="OmpH-like"/>
    <property type="match status" value="1"/>
</dbReference>
<evidence type="ECO:0000256" key="1">
    <source>
        <dbReference type="ARBA" id="ARBA00009091"/>
    </source>
</evidence>
<feature type="signal peptide" evidence="3">
    <location>
        <begin position="1"/>
        <end position="18"/>
    </location>
</feature>
<name>A0ABV9L4D1_9BACT</name>
<evidence type="ECO:0000313" key="4">
    <source>
        <dbReference type="EMBL" id="MFC4676904.1"/>
    </source>
</evidence>
<comment type="similarity">
    <text evidence="1">Belongs to the Skp family.</text>
</comment>
<dbReference type="RefSeq" id="WP_380001577.1">
    <property type="nucleotide sequence ID" value="NZ_JBHSGN010000162.1"/>
</dbReference>
<evidence type="ECO:0000256" key="3">
    <source>
        <dbReference type="SAM" id="SignalP"/>
    </source>
</evidence>
<sequence>MKPLLLTFLLLFPLTFFAQDKLAYVNVDEVFSKMPELKDVETKLMAKSETIKKSLTAMQTEYNQMLERYGKTPTDSITQAIAEDRHKQMTDFQERYRVFSNNSQQELEKEQQALMAPLQQKLMKAIKDVGAENGYTYILNSASLLHMGTAAKDANGQVKAKLGITN</sequence>
<dbReference type="SMART" id="SM00935">
    <property type="entry name" value="OmpH"/>
    <property type="match status" value="1"/>
</dbReference>
<keyword evidence="5" id="KW-1185">Reference proteome</keyword>
<protein>
    <submittedName>
        <fullName evidence="4">OmpH family outer membrane protein</fullName>
    </submittedName>
</protein>